<dbReference type="PANTHER" id="PTHR40202">
    <property type="match status" value="1"/>
</dbReference>
<evidence type="ECO:0000313" key="3">
    <source>
        <dbReference type="Proteomes" id="UP000027361"/>
    </source>
</evidence>
<name>A0A066WP99_TILAU</name>
<keyword evidence="3" id="KW-1185">Reference proteome</keyword>
<evidence type="ECO:0000259" key="1">
    <source>
        <dbReference type="Pfam" id="PF01966"/>
    </source>
</evidence>
<protein>
    <recommendedName>
        <fullName evidence="1">HD domain-containing protein</fullName>
    </recommendedName>
</protein>
<dbReference type="PANTHER" id="PTHR40202:SF1">
    <property type="entry name" value="HD DOMAIN-CONTAINING PROTEIN"/>
    <property type="match status" value="1"/>
</dbReference>
<dbReference type="RefSeq" id="XP_013245293.1">
    <property type="nucleotide sequence ID" value="XM_013389839.1"/>
</dbReference>
<dbReference type="AlphaFoldDB" id="A0A066WP99"/>
<proteinExistence type="predicted"/>
<organism evidence="2 3">
    <name type="scientific">Tilletiaria anomala (strain ATCC 24038 / CBS 436.72 / UBC 951)</name>
    <dbReference type="NCBI Taxonomy" id="1037660"/>
    <lineage>
        <taxon>Eukaryota</taxon>
        <taxon>Fungi</taxon>
        <taxon>Dikarya</taxon>
        <taxon>Basidiomycota</taxon>
        <taxon>Ustilaginomycotina</taxon>
        <taxon>Exobasidiomycetes</taxon>
        <taxon>Georgefischeriales</taxon>
        <taxon>Tilletiariaceae</taxon>
        <taxon>Tilletiaria</taxon>
    </lineage>
</organism>
<dbReference type="InParanoid" id="A0A066WP99"/>
<dbReference type="InterPro" id="IPR052567">
    <property type="entry name" value="OP_Dioxygenase"/>
</dbReference>
<reference evidence="2 3" key="1">
    <citation type="submission" date="2014-05" db="EMBL/GenBank/DDBJ databases">
        <title>Draft genome sequence of a rare smut relative, Tilletiaria anomala UBC 951.</title>
        <authorList>
            <consortium name="DOE Joint Genome Institute"/>
            <person name="Toome M."/>
            <person name="Kuo A."/>
            <person name="Henrissat B."/>
            <person name="Lipzen A."/>
            <person name="Tritt A."/>
            <person name="Yoshinaga Y."/>
            <person name="Zane M."/>
            <person name="Barry K."/>
            <person name="Grigoriev I.V."/>
            <person name="Spatafora J.W."/>
            <person name="Aimea M.C."/>
        </authorList>
    </citation>
    <scope>NUCLEOTIDE SEQUENCE [LARGE SCALE GENOMIC DNA]</scope>
    <source>
        <strain evidence="2 3">UBC 951</strain>
    </source>
</reference>
<gene>
    <name evidence="2" type="ORF">K437DRAFT_254223</name>
</gene>
<comment type="caution">
    <text evidence="2">The sequence shown here is derived from an EMBL/GenBank/DDBJ whole genome shotgun (WGS) entry which is preliminary data.</text>
</comment>
<dbReference type="OrthoDB" id="445007at2759"/>
<dbReference type="STRING" id="1037660.A0A066WP99"/>
<dbReference type="GeneID" id="25263797"/>
<dbReference type="Pfam" id="PF01966">
    <property type="entry name" value="HD"/>
    <property type="match status" value="1"/>
</dbReference>
<dbReference type="InterPro" id="IPR006674">
    <property type="entry name" value="HD_domain"/>
</dbReference>
<dbReference type="SUPFAM" id="SSF109604">
    <property type="entry name" value="HD-domain/PDEase-like"/>
    <property type="match status" value="1"/>
</dbReference>
<dbReference type="Proteomes" id="UP000027361">
    <property type="component" value="Unassembled WGS sequence"/>
</dbReference>
<dbReference type="EMBL" id="JMSN01000010">
    <property type="protein sequence ID" value="KDN52445.1"/>
    <property type="molecule type" value="Genomic_DNA"/>
</dbReference>
<evidence type="ECO:0000313" key="2">
    <source>
        <dbReference type="EMBL" id="KDN52445.1"/>
    </source>
</evidence>
<feature type="domain" description="HD" evidence="1">
    <location>
        <begin position="55"/>
        <end position="146"/>
    </location>
</feature>
<dbReference type="HOGENOM" id="CLU_091985_0_1_1"/>
<dbReference type="OMA" id="KMTLVHQ"/>
<sequence length="229" mass="24724">MANGRGSIGTVVTANTTAGSLRLTHSDAEAHVDWLFTLLESQGHADYIGEPISQLEHCLQAAHFAEQAGANATTVIAALLHDVGQFIPLEEKVNSAKFAHAQKDGQEMMQGGASVGRMGHDRLGEEWLRQHGWPETVSKLVGAHVVAKRYLTATSAEYLAALSFASVASLKHQGGPFTSSEVTAFEQDPQWRQKVQLRLWDDKAKVVGLETKPISAYRKTAVDVLLGVA</sequence>
<dbReference type="Gene3D" id="1.10.3210.10">
    <property type="entry name" value="Hypothetical protein af1432"/>
    <property type="match status" value="1"/>
</dbReference>
<accession>A0A066WP99</accession>